<gene>
    <name evidence="1" type="ORF">MNBD_GAMMA06-1488</name>
</gene>
<evidence type="ECO:0008006" key="2">
    <source>
        <dbReference type="Google" id="ProtNLM"/>
    </source>
</evidence>
<accession>A0A3B0WSA1</accession>
<sequence length="110" mass="12779">MLSNNKIVRAHSSDEYIDMIKQALDETFDLRQAIEFDEEFLADARPLVDAIEIALKALYESMKAGNYEFATGDLPYMAEMKKYHESMVPFRYLLKRINETHNKGLELEPS</sequence>
<protein>
    <recommendedName>
        <fullName evidence="2">General secretion pathway protein GspF</fullName>
    </recommendedName>
</protein>
<reference evidence="1" key="1">
    <citation type="submission" date="2018-06" db="EMBL/GenBank/DDBJ databases">
        <authorList>
            <person name="Zhirakovskaya E."/>
        </authorList>
    </citation>
    <scope>NUCLEOTIDE SEQUENCE</scope>
</reference>
<dbReference type="EMBL" id="UOFD01000088">
    <property type="protein sequence ID" value="VAW55343.1"/>
    <property type="molecule type" value="Genomic_DNA"/>
</dbReference>
<evidence type="ECO:0000313" key="1">
    <source>
        <dbReference type="EMBL" id="VAW55343.1"/>
    </source>
</evidence>
<name>A0A3B0WSA1_9ZZZZ</name>
<proteinExistence type="predicted"/>
<dbReference type="AlphaFoldDB" id="A0A3B0WSA1"/>
<organism evidence="1">
    <name type="scientific">hydrothermal vent metagenome</name>
    <dbReference type="NCBI Taxonomy" id="652676"/>
    <lineage>
        <taxon>unclassified sequences</taxon>
        <taxon>metagenomes</taxon>
        <taxon>ecological metagenomes</taxon>
    </lineage>
</organism>